<dbReference type="SUPFAM" id="SSF47413">
    <property type="entry name" value="lambda repressor-like DNA-binding domains"/>
    <property type="match status" value="1"/>
</dbReference>
<gene>
    <name evidence="2" type="ORF">DCE93_06570</name>
</gene>
<dbReference type="SMART" id="SM00530">
    <property type="entry name" value="HTH_XRE"/>
    <property type="match status" value="1"/>
</dbReference>
<dbReference type="EMBL" id="CP028913">
    <property type="protein sequence ID" value="AWB95361.1"/>
    <property type="molecule type" value="Genomic_DNA"/>
</dbReference>
<dbReference type="Pfam" id="PF01381">
    <property type="entry name" value="HTH_3"/>
    <property type="match status" value="1"/>
</dbReference>
<dbReference type="OrthoDB" id="5083071at2"/>
<sequence length="74" mass="8164">MSRPPGEARGLGKSIQASRLERGWSQTELAMRAGVSRPTISRVELGEEASTRTLHRLVEVLNLVLDVRKNDSPP</sequence>
<feature type="domain" description="HTH cro/C1-type" evidence="1">
    <location>
        <begin position="15"/>
        <end position="67"/>
    </location>
</feature>
<organism evidence="2 3">
    <name type="scientific">Agromyces badenianii</name>
    <dbReference type="NCBI Taxonomy" id="2080742"/>
    <lineage>
        <taxon>Bacteria</taxon>
        <taxon>Bacillati</taxon>
        <taxon>Actinomycetota</taxon>
        <taxon>Actinomycetes</taxon>
        <taxon>Micrococcales</taxon>
        <taxon>Microbacteriaceae</taxon>
        <taxon>Agromyces</taxon>
    </lineage>
</organism>
<keyword evidence="3" id="KW-1185">Reference proteome</keyword>
<accession>A0A2S0WVN0</accession>
<dbReference type="Gene3D" id="1.10.260.40">
    <property type="entry name" value="lambda repressor-like DNA-binding domains"/>
    <property type="match status" value="1"/>
</dbReference>
<dbReference type="RefSeq" id="WP_108595176.1">
    <property type="nucleotide sequence ID" value="NZ_CP028913.1"/>
</dbReference>
<dbReference type="Proteomes" id="UP000244729">
    <property type="component" value="Chromosome"/>
</dbReference>
<dbReference type="KEGG" id="agm:DCE93_06570"/>
<dbReference type="AlphaFoldDB" id="A0A2S0WVN0"/>
<dbReference type="CDD" id="cd00093">
    <property type="entry name" value="HTH_XRE"/>
    <property type="match status" value="1"/>
</dbReference>
<dbReference type="PROSITE" id="PS50943">
    <property type="entry name" value="HTH_CROC1"/>
    <property type="match status" value="1"/>
</dbReference>
<dbReference type="InterPro" id="IPR010982">
    <property type="entry name" value="Lambda_DNA-bd_dom_sf"/>
</dbReference>
<evidence type="ECO:0000259" key="1">
    <source>
        <dbReference type="PROSITE" id="PS50943"/>
    </source>
</evidence>
<protein>
    <submittedName>
        <fullName evidence="2">Transcriptional regulator</fullName>
    </submittedName>
</protein>
<dbReference type="GO" id="GO:0003677">
    <property type="term" value="F:DNA binding"/>
    <property type="evidence" value="ECO:0007669"/>
    <property type="project" value="InterPro"/>
</dbReference>
<name>A0A2S0WVN0_9MICO</name>
<reference evidence="2 3" key="1">
    <citation type="submission" date="2018-04" db="EMBL/GenBank/DDBJ databases">
        <authorList>
            <person name="Li J."/>
        </authorList>
    </citation>
    <scope>NUCLEOTIDE SEQUENCE [LARGE SCALE GENOMIC DNA]</scope>
    <source>
        <strain evidence="3">30A</strain>
    </source>
</reference>
<dbReference type="InterPro" id="IPR001387">
    <property type="entry name" value="Cro/C1-type_HTH"/>
</dbReference>
<evidence type="ECO:0000313" key="3">
    <source>
        <dbReference type="Proteomes" id="UP000244729"/>
    </source>
</evidence>
<proteinExistence type="predicted"/>
<evidence type="ECO:0000313" key="2">
    <source>
        <dbReference type="EMBL" id="AWB95361.1"/>
    </source>
</evidence>